<evidence type="ECO:0000259" key="2">
    <source>
        <dbReference type="PROSITE" id="PS50888"/>
    </source>
</evidence>
<feature type="domain" description="BHLH" evidence="2">
    <location>
        <begin position="263"/>
        <end position="317"/>
    </location>
</feature>
<feature type="region of interest" description="Disordered" evidence="1">
    <location>
        <begin position="221"/>
        <end position="274"/>
    </location>
</feature>
<protein>
    <recommendedName>
        <fullName evidence="2">BHLH domain-containing protein</fullName>
    </recommendedName>
</protein>
<dbReference type="Pfam" id="PF00010">
    <property type="entry name" value="HLH"/>
    <property type="match status" value="1"/>
</dbReference>
<dbReference type="SUPFAM" id="SSF47459">
    <property type="entry name" value="HLH, helix-loop-helix DNA-binding domain"/>
    <property type="match status" value="1"/>
</dbReference>
<dbReference type="PROSITE" id="PS50888">
    <property type="entry name" value="BHLH"/>
    <property type="match status" value="1"/>
</dbReference>
<dbReference type="InterPro" id="IPR011598">
    <property type="entry name" value="bHLH_dom"/>
</dbReference>
<accession>A0A376B2K6</accession>
<feature type="region of interest" description="Disordered" evidence="1">
    <location>
        <begin position="161"/>
        <end position="183"/>
    </location>
</feature>
<organism evidence="3 4">
    <name type="scientific">Saccharomycodes ludwigii</name>
    <dbReference type="NCBI Taxonomy" id="36035"/>
    <lineage>
        <taxon>Eukaryota</taxon>
        <taxon>Fungi</taxon>
        <taxon>Dikarya</taxon>
        <taxon>Ascomycota</taxon>
        <taxon>Saccharomycotina</taxon>
        <taxon>Saccharomycetes</taxon>
        <taxon>Saccharomycodales</taxon>
        <taxon>Saccharomycodaceae</taxon>
        <taxon>Saccharomycodes</taxon>
    </lineage>
</organism>
<dbReference type="GO" id="GO:0046983">
    <property type="term" value="F:protein dimerization activity"/>
    <property type="evidence" value="ECO:0007669"/>
    <property type="project" value="InterPro"/>
</dbReference>
<evidence type="ECO:0000256" key="1">
    <source>
        <dbReference type="SAM" id="MobiDB-lite"/>
    </source>
</evidence>
<feature type="region of interest" description="Disordered" evidence="1">
    <location>
        <begin position="331"/>
        <end position="357"/>
    </location>
</feature>
<name>A0A376B2K6_9ASCO</name>
<dbReference type="Proteomes" id="UP000262825">
    <property type="component" value="Unassembled WGS sequence"/>
</dbReference>
<dbReference type="SMART" id="SM00353">
    <property type="entry name" value="HLH"/>
    <property type="match status" value="1"/>
</dbReference>
<feature type="compositionally biased region" description="Low complexity" evidence="1">
    <location>
        <begin position="166"/>
        <end position="182"/>
    </location>
</feature>
<proteinExistence type="predicted"/>
<reference evidence="4" key="1">
    <citation type="submission" date="2018-06" db="EMBL/GenBank/DDBJ databases">
        <authorList>
            <person name="Guldener U."/>
        </authorList>
    </citation>
    <scope>NUCLEOTIDE SEQUENCE [LARGE SCALE GENOMIC DNA]</scope>
    <source>
        <strain evidence="4">UTAD17</strain>
    </source>
</reference>
<dbReference type="EMBL" id="UFAJ01000056">
    <property type="protein sequence ID" value="SSD58852.1"/>
    <property type="molecule type" value="Genomic_DNA"/>
</dbReference>
<dbReference type="AlphaFoldDB" id="A0A376B2K6"/>
<feature type="compositionally biased region" description="Low complexity" evidence="1">
    <location>
        <begin position="331"/>
        <end position="342"/>
    </location>
</feature>
<sequence>MKRDSNAGNFDPNIIDNNKVNTIRNTSSVLRATESPVIRPRKAFSANNTPLLRPRLVSTFSLANENLGSNTILNNDNSNNTTDATFRSTATINSSGVNNHNGNSIASEGVDTDNNDGLNITIFGSNDKNVNSNKTSRNNTTTAANNVSTKTVRNNMTEKNSVTDVNNNTNKNNNNGENIAPNDTSLMNFNGMDSNNNNNTATSITTARNDSVQNILYVGATTETPTQNNTVVRRRNSSASSIGSGNSRTRRNSGNPVLVDESKKKEVHKEAEKGRRNRLNNALIELNNLLPQDIKNRVKIPSKATTVELACSYIRDLLKYQTGVGVHADNNSNSSGNGNNMNYTTSACDKDNDEYMG</sequence>
<evidence type="ECO:0000313" key="3">
    <source>
        <dbReference type="EMBL" id="SSD58852.1"/>
    </source>
</evidence>
<dbReference type="InterPro" id="IPR036638">
    <property type="entry name" value="HLH_DNA-bd_sf"/>
</dbReference>
<dbReference type="Gene3D" id="4.10.280.10">
    <property type="entry name" value="Helix-loop-helix DNA-binding domain"/>
    <property type="match status" value="1"/>
</dbReference>
<dbReference type="VEuPathDB" id="FungiDB:SCODWIG_00613"/>
<feature type="compositionally biased region" description="Polar residues" evidence="1">
    <location>
        <begin position="221"/>
        <end position="231"/>
    </location>
</feature>
<gene>
    <name evidence="3" type="ORF">SCODWIG_00613</name>
</gene>
<feature type="compositionally biased region" description="Low complexity" evidence="1">
    <location>
        <begin position="237"/>
        <end position="247"/>
    </location>
</feature>
<keyword evidence="4" id="KW-1185">Reference proteome</keyword>
<evidence type="ECO:0000313" key="4">
    <source>
        <dbReference type="Proteomes" id="UP000262825"/>
    </source>
</evidence>
<feature type="compositionally biased region" description="Basic and acidic residues" evidence="1">
    <location>
        <begin position="260"/>
        <end position="274"/>
    </location>
</feature>